<dbReference type="InterPro" id="IPR001764">
    <property type="entry name" value="Glyco_hydro_3_N"/>
</dbReference>
<dbReference type="GO" id="GO:0005975">
    <property type="term" value="P:carbohydrate metabolic process"/>
    <property type="evidence" value="ECO:0007669"/>
    <property type="project" value="InterPro"/>
</dbReference>
<name>A0A0W0XYX0_9GAMM</name>
<dbReference type="InterPro" id="IPR050226">
    <property type="entry name" value="NagZ_Beta-hexosaminidase"/>
</dbReference>
<dbReference type="OrthoDB" id="9786661at2"/>
<feature type="signal peptide" evidence="6">
    <location>
        <begin position="1"/>
        <end position="22"/>
    </location>
</feature>
<dbReference type="PANTHER" id="PTHR30480">
    <property type="entry name" value="BETA-HEXOSAMINIDASE-RELATED"/>
    <property type="match status" value="1"/>
</dbReference>
<reference evidence="8 9" key="1">
    <citation type="submission" date="2015-11" db="EMBL/GenBank/DDBJ databases">
        <title>Genomic analysis of 38 Legionella species identifies large and diverse effector repertoires.</title>
        <authorList>
            <person name="Burstein D."/>
            <person name="Amaro F."/>
            <person name="Zusman T."/>
            <person name="Lifshitz Z."/>
            <person name="Cohen O."/>
            <person name="Gilbert J.A."/>
            <person name="Pupko T."/>
            <person name="Shuman H.A."/>
            <person name="Segal G."/>
        </authorList>
    </citation>
    <scope>NUCLEOTIDE SEQUENCE [LARGE SCALE GENOMIC DNA]</scope>
    <source>
        <strain evidence="8 9">WA-270A-C2</strain>
    </source>
</reference>
<dbReference type="GO" id="GO:0004563">
    <property type="term" value="F:beta-N-acetylhexosaminidase activity"/>
    <property type="evidence" value="ECO:0007669"/>
    <property type="project" value="UniProtKB-EC"/>
</dbReference>
<evidence type="ECO:0000256" key="1">
    <source>
        <dbReference type="ARBA" id="ARBA00001231"/>
    </source>
</evidence>
<dbReference type="Pfam" id="PF00933">
    <property type="entry name" value="Glyco_hydro_3"/>
    <property type="match status" value="1"/>
</dbReference>
<keyword evidence="5" id="KW-0326">Glycosidase</keyword>
<feature type="domain" description="Glycoside hydrolase family 3 N-terminal" evidence="7">
    <location>
        <begin position="27"/>
        <end position="371"/>
    </location>
</feature>
<dbReference type="EC" id="3.2.1.52" evidence="3"/>
<gene>
    <name evidence="8" type="ORF">Lrub_0342</name>
</gene>
<protein>
    <recommendedName>
        <fullName evidence="3">beta-N-acetylhexosaminidase</fullName>
        <ecNumber evidence="3">3.2.1.52</ecNumber>
    </recommendedName>
</protein>
<dbReference type="PANTHER" id="PTHR30480:SF13">
    <property type="entry name" value="BETA-HEXOSAMINIDASE"/>
    <property type="match status" value="1"/>
</dbReference>
<dbReference type="Gene3D" id="3.20.20.300">
    <property type="entry name" value="Glycoside hydrolase, family 3, N-terminal domain"/>
    <property type="match status" value="1"/>
</dbReference>
<comment type="catalytic activity">
    <reaction evidence="1">
        <text>Hydrolysis of terminal non-reducing N-acetyl-D-hexosamine residues in N-acetyl-beta-D-hexosaminides.</text>
        <dbReference type="EC" id="3.2.1.52"/>
    </reaction>
</comment>
<evidence type="ECO:0000313" key="9">
    <source>
        <dbReference type="Proteomes" id="UP000054608"/>
    </source>
</evidence>
<keyword evidence="6" id="KW-0732">Signal</keyword>
<comment type="similarity">
    <text evidence="2">Belongs to the glycosyl hydrolase 3 family.</text>
</comment>
<evidence type="ECO:0000313" key="8">
    <source>
        <dbReference type="EMBL" id="KTD49900.1"/>
    </source>
</evidence>
<dbReference type="RefSeq" id="WP_058530471.1">
    <property type="nucleotide sequence ID" value="NZ_CAAAIN010000008.1"/>
</dbReference>
<organism evidence="8 9">
    <name type="scientific">Legionella rubrilucens</name>
    <dbReference type="NCBI Taxonomy" id="458"/>
    <lineage>
        <taxon>Bacteria</taxon>
        <taxon>Pseudomonadati</taxon>
        <taxon>Pseudomonadota</taxon>
        <taxon>Gammaproteobacteria</taxon>
        <taxon>Legionellales</taxon>
        <taxon>Legionellaceae</taxon>
        <taxon>Legionella</taxon>
    </lineage>
</organism>
<dbReference type="InterPro" id="IPR036962">
    <property type="entry name" value="Glyco_hydro_3_N_sf"/>
</dbReference>
<evidence type="ECO:0000256" key="6">
    <source>
        <dbReference type="SAM" id="SignalP"/>
    </source>
</evidence>
<keyword evidence="9" id="KW-1185">Reference proteome</keyword>
<dbReference type="PATRIC" id="fig|458.5.peg.352"/>
<evidence type="ECO:0000256" key="5">
    <source>
        <dbReference type="ARBA" id="ARBA00023295"/>
    </source>
</evidence>
<evidence type="ECO:0000259" key="7">
    <source>
        <dbReference type="Pfam" id="PF00933"/>
    </source>
</evidence>
<proteinExistence type="inferred from homology"/>
<dbReference type="SUPFAM" id="SSF51445">
    <property type="entry name" value="(Trans)glycosidases"/>
    <property type="match status" value="1"/>
</dbReference>
<comment type="caution">
    <text evidence="8">The sequence shown here is derived from an EMBL/GenBank/DDBJ whole genome shotgun (WGS) entry which is preliminary data.</text>
</comment>
<dbReference type="STRING" id="458.Lrub_0342"/>
<keyword evidence="4" id="KW-0378">Hydrolase</keyword>
<sequence length="380" mass="41775">MSYLASALAMVLSLFMVSESEASDSRLRDKIGQMLIVGFEGKTVGKHSPILQAIAEENIGGVILFDYSDQTETFNKNIESPKQVQRLNRALQHAADKANRRHHRKPLPLLISVDYEGGEVNRLNAKYGFPAIPSAEAFARLNDAKAHQLAETIAVTLSSNGFNLDFAPLIDVNVNPDNPVIGQLHRSFSADPTVVAHYAGVVASHLRAHGLQCAYKHFPGHGSSTADSHVGFVDVSQTWKTMELRPYRQLLHQQSSCGMIMTAHIVNRQLDESGLPATLSHKVLTGLLRDKLKFDGVIVTDDMQMKAISDHYGLEKALTLAINAGADMIMFGNQLSDKPQETKALVDLIEAKVKAGEISEKRIDEAYRHIVAFKSSLKKD</sequence>
<dbReference type="AlphaFoldDB" id="A0A0W0XYX0"/>
<dbReference type="EMBL" id="LNYT01000004">
    <property type="protein sequence ID" value="KTD49900.1"/>
    <property type="molecule type" value="Genomic_DNA"/>
</dbReference>
<dbReference type="GO" id="GO:0009254">
    <property type="term" value="P:peptidoglycan turnover"/>
    <property type="evidence" value="ECO:0007669"/>
    <property type="project" value="TreeGrafter"/>
</dbReference>
<evidence type="ECO:0000256" key="3">
    <source>
        <dbReference type="ARBA" id="ARBA00012663"/>
    </source>
</evidence>
<feature type="chain" id="PRO_5006917052" description="beta-N-acetylhexosaminidase" evidence="6">
    <location>
        <begin position="23"/>
        <end position="380"/>
    </location>
</feature>
<accession>A0A0W0XYX0</accession>
<dbReference type="Proteomes" id="UP000054608">
    <property type="component" value="Unassembled WGS sequence"/>
</dbReference>
<evidence type="ECO:0000256" key="2">
    <source>
        <dbReference type="ARBA" id="ARBA00005336"/>
    </source>
</evidence>
<dbReference type="InterPro" id="IPR017853">
    <property type="entry name" value="GH"/>
</dbReference>
<evidence type="ECO:0000256" key="4">
    <source>
        <dbReference type="ARBA" id="ARBA00022801"/>
    </source>
</evidence>